<evidence type="ECO:0000256" key="2">
    <source>
        <dbReference type="SAM" id="SignalP"/>
    </source>
</evidence>
<evidence type="ECO:0000259" key="3">
    <source>
        <dbReference type="Pfam" id="PF02608"/>
    </source>
</evidence>
<proteinExistence type="predicted"/>
<dbReference type="RefSeq" id="WP_208010616.1">
    <property type="nucleotide sequence ID" value="NZ_CP071796.1"/>
</dbReference>
<feature type="domain" description="ABC transporter substrate-binding protein PnrA-like" evidence="3">
    <location>
        <begin position="41"/>
        <end position="322"/>
    </location>
</feature>
<dbReference type="Pfam" id="PF02608">
    <property type="entry name" value="Bmp"/>
    <property type="match status" value="1"/>
</dbReference>
<organism evidence="4 5">
    <name type="scientific">Ottowia testudinis</name>
    <dbReference type="NCBI Taxonomy" id="2816950"/>
    <lineage>
        <taxon>Bacteria</taxon>
        <taxon>Pseudomonadati</taxon>
        <taxon>Pseudomonadota</taxon>
        <taxon>Betaproteobacteria</taxon>
        <taxon>Burkholderiales</taxon>
        <taxon>Comamonadaceae</taxon>
        <taxon>Ottowia</taxon>
    </lineage>
</organism>
<keyword evidence="5" id="KW-1185">Reference proteome</keyword>
<accession>A0A975CKL2</accession>
<sequence length="374" mass="39966">MRMIRGIRLAAGVLLALTAAAASAQGGANKSGGNAATVPLRVAFVYIGPPNDGGWNQAHDDGRKAVERELAGKITTQVISKVGEGPEAESAFQTAIDMGAKLVFGTSYGYGPHMAKLAAKHKDVRFEHATGYKTSDNLRVYDVRTYEGAYMAGILAGSMTQSKVLGVVGSMQIPEVFRNINAFTLGAQSVNPDIRTRVIWVNSWHSPAKEGAAAETLISEGADVLFQNTDSPSVLRTAQLKGKRAIGWDSDMSGFAPKAHLGSAIIRWGPYYLKAVNDALKGSWGGNSATWWGIKENTVDLVSLASDVPDATKQKLIETKKALQTERLLIWQGPLKDNTGREVLKSGAQGDDKFLKEMNFYVAGVDSALPGGQK</sequence>
<evidence type="ECO:0000313" key="4">
    <source>
        <dbReference type="EMBL" id="QTD46717.1"/>
    </source>
</evidence>
<dbReference type="AlphaFoldDB" id="A0A975CKL2"/>
<keyword evidence="1 2" id="KW-0732">Signal</keyword>
<dbReference type="KEGG" id="otd:J1M35_07555"/>
<protein>
    <submittedName>
        <fullName evidence="4">BMP family ABC transporter substrate-binding protein</fullName>
    </submittedName>
</protein>
<dbReference type="InterPro" id="IPR003760">
    <property type="entry name" value="PnrA-like"/>
</dbReference>
<evidence type="ECO:0000313" key="5">
    <source>
        <dbReference type="Proteomes" id="UP000663903"/>
    </source>
</evidence>
<name>A0A975CKL2_9BURK</name>
<dbReference type="Gene3D" id="3.40.50.2300">
    <property type="match status" value="2"/>
</dbReference>
<feature type="chain" id="PRO_5037239526" evidence="2">
    <location>
        <begin position="25"/>
        <end position="374"/>
    </location>
</feature>
<feature type="signal peptide" evidence="2">
    <location>
        <begin position="1"/>
        <end position="24"/>
    </location>
</feature>
<dbReference type="PANTHER" id="PTHR43208">
    <property type="entry name" value="ABC TRANSPORTER SUBSTRATE-BINDING PROTEIN"/>
    <property type="match status" value="1"/>
</dbReference>
<dbReference type="EMBL" id="CP071796">
    <property type="protein sequence ID" value="QTD46717.1"/>
    <property type="molecule type" value="Genomic_DNA"/>
</dbReference>
<evidence type="ECO:0000256" key="1">
    <source>
        <dbReference type="ARBA" id="ARBA00022729"/>
    </source>
</evidence>
<gene>
    <name evidence="4" type="ORF">J1M35_07555</name>
</gene>
<dbReference type="GO" id="GO:0005886">
    <property type="term" value="C:plasma membrane"/>
    <property type="evidence" value="ECO:0007669"/>
    <property type="project" value="InterPro"/>
</dbReference>
<dbReference type="Proteomes" id="UP000663903">
    <property type="component" value="Chromosome"/>
</dbReference>
<reference evidence="4" key="1">
    <citation type="submission" date="2021-03" db="EMBL/GenBank/DDBJ databases">
        <title>Ottowia sp. 27C isolated from the cloaca of a Giant Asian pond turtle (Heosemys grandis).</title>
        <authorList>
            <person name="Spergser J."/>
            <person name="Busse H.-J."/>
        </authorList>
    </citation>
    <scope>NUCLEOTIDE SEQUENCE</scope>
    <source>
        <strain evidence="4">27C</strain>
    </source>
</reference>
<dbReference type="InterPro" id="IPR052910">
    <property type="entry name" value="ABC-Purine-Binding"/>
</dbReference>
<dbReference type="CDD" id="cd19963">
    <property type="entry name" value="PBP1_BMP-like"/>
    <property type="match status" value="1"/>
</dbReference>
<dbReference type="PANTHER" id="PTHR43208:SF1">
    <property type="entry name" value="ABC TRANSPORTER SUBSTRATE-BINDING PROTEIN"/>
    <property type="match status" value="1"/>
</dbReference>